<feature type="transmembrane region" description="Helical" evidence="2">
    <location>
        <begin position="33"/>
        <end position="54"/>
    </location>
</feature>
<feature type="transmembrane region" description="Helical" evidence="2">
    <location>
        <begin position="225"/>
        <end position="249"/>
    </location>
</feature>
<feature type="transmembrane region" description="Helical" evidence="2">
    <location>
        <begin position="156"/>
        <end position="176"/>
    </location>
</feature>
<feature type="transmembrane region" description="Helical" evidence="2">
    <location>
        <begin position="60"/>
        <end position="79"/>
    </location>
</feature>
<evidence type="ECO:0000313" key="4">
    <source>
        <dbReference type="Proteomes" id="UP000255355"/>
    </source>
</evidence>
<feature type="region of interest" description="Disordered" evidence="1">
    <location>
        <begin position="291"/>
        <end position="324"/>
    </location>
</feature>
<feature type="transmembrane region" description="Helical" evidence="2">
    <location>
        <begin position="188"/>
        <end position="205"/>
    </location>
</feature>
<keyword evidence="2" id="KW-0812">Transmembrane</keyword>
<dbReference type="STRING" id="1210089.GCA_001613165_03730"/>
<organism evidence="3 4">
    <name type="scientific">Nocardia mexicana</name>
    <dbReference type="NCBI Taxonomy" id="279262"/>
    <lineage>
        <taxon>Bacteria</taxon>
        <taxon>Bacillati</taxon>
        <taxon>Actinomycetota</taxon>
        <taxon>Actinomycetes</taxon>
        <taxon>Mycobacteriales</taxon>
        <taxon>Nocardiaceae</taxon>
        <taxon>Nocardia</taxon>
    </lineage>
</organism>
<keyword evidence="2" id="KW-0472">Membrane</keyword>
<dbReference type="EMBL" id="QQAZ01000002">
    <property type="protein sequence ID" value="RDI54344.1"/>
    <property type="molecule type" value="Genomic_DNA"/>
</dbReference>
<feature type="transmembrane region" description="Helical" evidence="2">
    <location>
        <begin position="331"/>
        <end position="352"/>
    </location>
</feature>
<comment type="caution">
    <text evidence="3">The sequence shown here is derived from an EMBL/GenBank/DDBJ whole genome shotgun (WGS) entry which is preliminary data.</text>
</comment>
<sequence>MNSDTGTTGYRRGVASAVVRLARFTRVRYEPHYLLYAVLFTLAVEGTAALASGVQWRPGGATVVRIAVVAIVLLYLRMVDEQKDLDYDREYHPDRPLVTGAVSARELRVAMGVIAVVAVGGSLALSVRSAVMISAALVYGLLLWGLERLSATVRDAVMVNLAVTYPVQLFIIGYVVASAIDTGQVGSGWAAAAVAVVFAGAFLQFEFARKTAREPRPGEMLYSNALGPTGSAVAGVLCAVLAVACDLILVRPWEYSAPRAVIAWIPLVLLVFPLWGAFRFASGGDSPNADSLLRTDGGATRHADGGTDAAFTSGTPARGDRGETSHPPYPLAPAVIFVLTLYAALITQAFVLS</sequence>
<accession>A0A370HGQ3</accession>
<name>A0A370HGQ3_9NOCA</name>
<feature type="transmembrane region" description="Helical" evidence="2">
    <location>
        <begin position="261"/>
        <end position="278"/>
    </location>
</feature>
<feature type="transmembrane region" description="Helical" evidence="2">
    <location>
        <begin position="113"/>
        <end position="144"/>
    </location>
</feature>
<gene>
    <name evidence="3" type="ORF">DFR68_102469</name>
</gene>
<proteinExistence type="predicted"/>
<evidence type="ECO:0000256" key="2">
    <source>
        <dbReference type="SAM" id="Phobius"/>
    </source>
</evidence>
<evidence type="ECO:0008006" key="5">
    <source>
        <dbReference type="Google" id="ProtNLM"/>
    </source>
</evidence>
<protein>
    <recommendedName>
        <fullName evidence="5">4-hydroxybenzoate polyprenyltransferase</fullName>
    </recommendedName>
</protein>
<evidence type="ECO:0000256" key="1">
    <source>
        <dbReference type="SAM" id="MobiDB-lite"/>
    </source>
</evidence>
<keyword evidence="4" id="KW-1185">Reference proteome</keyword>
<dbReference type="AlphaFoldDB" id="A0A370HGQ3"/>
<keyword evidence="2" id="KW-1133">Transmembrane helix</keyword>
<evidence type="ECO:0000313" key="3">
    <source>
        <dbReference type="EMBL" id="RDI54344.1"/>
    </source>
</evidence>
<reference evidence="3 4" key="1">
    <citation type="submission" date="2018-07" db="EMBL/GenBank/DDBJ databases">
        <title>Genomic Encyclopedia of Type Strains, Phase IV (KMG-IV): sequencing the most valuable type-strain genomes for metagenomic binning, comparative biology and taxonomic classification.</title>
        <authorList>
            <person name="Goeker M."/>
        </authorList>
    </citation>
    <scope>NUCLEOTIDE SEQUENCE [LARGE SCALE GENOMIC DNA]</scope>
    <source>
        <strain evidence="3 4">DSM 44952</strain>
    </source>
</reference>
<dbReference type="Proteomes" id="UP000255355">
    <property type="component" value="Unassembled WGS sequence"/>
</dbReference>